<evidence type="ECO:0000256" key="2">
    <source>
        <dbReference type="SAM" id="SignalP"/>
    </source>
</evidence>
<feature type="region of interest" description="Disordered" evidence="1">
    <location>
        <begin position="25"/>
        <end position="49"/>
    </location>
</feature>
<keyword evidence="2" id="KW-0732">Signal</keyword>
<dbReference type="EMBL" id="CP104697">
    <property type="protein sequence ID" value="UXI77300.1"/>
    <property type="molecule type" value="Genomic_DNA"/>
</dbReference>
<keyword evidence="4" id="KW-1185">Reference proteome</keyword>
<feature type="region of interest" description="Disordered" evidence="1">
    <location>
        <begin position="55"/>
        <end position="74"/>
    </location>
</feature>
<feature type="signal peptide" evidence="2">
    <location>
        <begin position="1"/>
        <end position="27"/>
    </location>
</feature>
<proteinExistence type="predicted"/>
<evidence type="ECO:0000313" key="3">
    <source>
        <dbReference type="EMBL" id="UXI77300.1"/>
    </source>
</evidence>
<feature type="compositionally biased region" description="Basic and acidic residues" evidence="1">
    <location>
        <begin position="123"/>
        <end position="138"/>
    </location>
</feature>
<organism evidence="3 4">
    <name type="scientific">Streptomyces vinaceusdrappus</name>
    <dbReference type="NCBI Taxonomy" id="67376"/>
    <lineage>
        <taxon>Bacteria</taxon>
        <taxon>Bacillati</taxon>
        <taxon>Actinomycetota</taxon>
        <taxon>Actinomycetes</taxon>
        <taxon>Kitasatosporales</taxon>
        <taxon>Streptomycetaceae</taxon>
        <taxon>Streptomyces</taxon>
        <taxon>Streptomyces rochei group</taxon>
    </lineage>
</organism>
<evidence type="ECO:0000313" key="4">
    <source>
        <dbReference type="Proteomes" id="UP001064390"/>
    </source>
</evidence>
<reference evidence="3" key="1">
    <citation type="submission" date="2022-09" db="EMBL/GenBank/DDBJ databases">
        <title>Streptomyces vinaceusdrappus strain AC-40.</title>
        <authorList>
            <person name="Sedeek A.M."/>
            <person name="Salah I."/>
            <person name="Kamel H.L."/>
            <person name="Soltan M.A."/>
            <person name="Elsayed T.R."/>
        </authorList>
    </citation>
    <scope>NUCLEOTIDE SEQUENCE</scope>
    <source>
        <strain evidence="3">AC-40</strain>
    </source>
</reference>
<feature type="chain" id="PRO_5045189588" evidence="2">
    <location>
        <begin position="28"/>
        <end position="144"/>
    </location>
</feature>
<protein>
    <submittedName>
        <fullName evidence="3">Uncharacterized protein</fullName>
    </submittedName>
</protein>
<feature type="non-terminal residue" evidence="3">
    <location>
        <position position="144"/>
    </location>
</feature>
<gene>
    <name evidence="3" type="ORF">N6Q81_04155</name>
</gene>
<name>A0ABY6BSJ8_9ACTN</name>
<feature type="region of interest" description="Disordered" evidence="1">
    <location>
        <begin position="122"/>
        <end position="144"/>
    </location>
</feature>
<dbReference type="Proteomes" id="UP001064390">
    <property type="component" value="Chromosome"/>
</dbReference>
<sequence>MIRARRTWAAAAAALTLLGVAPAAAHAAPRPPGTPSVPATPAGNADLPRGWQVTGTGDDRALQWRSPRNIPHGDARVEFHADGRLLGVPEPDDDGRTFRLPLHDTGPAALDGLEDLQVLAAGRRLDEEPGASARERRPSQAPPP</sequence>
<accession>A0ABY6BSJ8</accession>
<evidence type="ECO:0000256" key="1">
    <source>
        <dbReference type="SAM" id="MobiDB-lite"/>
    </source>
</evidence>